<keyword evidence="1" id="KW-0812">Transmembrane</keyword>
<reference evidence="3 4" key="1">
    <citation type="submission" date="2019-11" db="EMBL/GenBank/DDBJ databases">
        <authorList>
            <person name="He Y."/>
        </authorList>
    </citation>
    <scope>NUCLEOTIDE SEQUENCE [LARGE SCALE GENOMIC DNA]</scope>
    <source>
        <strain evidence="3 4">SCSIO 58843</strain>
    </source>
</reference>
<feature type="transmembrane region" description="Helical" evidence="1">
    <location>
        <begin position="27"/>
        <end position="52"/>
    </location>
</feature>
<dbReference type="PANTHER" id="PTHR21180">
    <property type="entry name" value="ENDONUCLEASE/EXONUCLEASE/PHOSPHATASE FAMILY DOMAIN-CONTAINING PROTEIN 1"/>
    <property type="match status" value="1"/>
</dbReference>
<dbReference type="RefSeq" id="WP_153759783.1">
    <property type="nucleotide sequence ID" value="NZ_CP045851.1"/>
</dbReference>
<dbReference type="InterPro" id="IPR003583">
    <property type="entry name" value="Hlx-hairpin-Hlx_DNA-bd_motif"/>
</dbReference>
<keyword evidence="4" id="KW-1185">Reference proteome</keyword>
<dbReference type="PANTHER" id="PTHR21180:SF32">
    <property type="entry name" value="ENDONUCLEASE_EXONUCLEASE_PHOSPHATASE FAMILY DOMAIN-CONTAINING PROTEIN 1"/>
    <property type="match status" value="1"/>
</dbReference>
<dbReference type="KEGG" id="atq:GH723_11530"/>
<evidence type="ECO:0000259" key="2">
    <source>
        <dbReference type="SMART" id="SM00278"/>
    </source>
</evidence>
<protein>
    <submittedName>
        <fullName evidence="3">ComEA family DNA-binding protein</fullName>
    </submittedName>
</protein>
<dbReference type="InterPro" id="IPR051675">
    <property type="entry name" value="Endo/Exo/Phosphatase_dom_1"/>
</dbReference>
<dbReference type="EMBL" id="CP045851">
    <property type="protein sequence ID" value="QGG95677.1"/>
    <property type="molecule type" value="Genomic_DNA"/>
</dbReference>
<feature type="domain" description="Helix-hairpin-helix DNA-binding motif class 1" evidence="2">
    <location>
        <begin position="183"/>
        <end position="202"/>
    </location>
</feature>
<dbReference type="GO" id="GO:0003677">
    <property type="term" value="F:DNA binding"/>
    <property type="evidence" value="ECO:0007669"/>
    <property type="project" value="UniProtKB-KW"/>
</dbReference>
<feature type="domain" description="Helix-hairpin-helix DNA-binding motif class 1" evidence="2">
    <location>
        <begin position="213"/>
        <end position="232"/>
    </location>
</feature>
<proteinExistence type="predicted"/>
<dbReference type="InterPro" id="IPR019554">
    <property type="entry name" value="Soluble_ligand-bd"/>
</dbReference>
<dbReference type="InterPro" id="IPR010994">
    <property type="entry name" value="RuvA_2-like"/>
</dbReference>
<evidence type="ECO:0000313" key="4">
    <source>
        <dbReference type="Proteomes" id="UP000334019"/>
    </source>
</evidence>
<dbReference type="Pfam" id="PF12836">
    <property type="entry name" value="HHH_3"/>
    <property type="match status" value="1"/>
</dbReference>
<keyword evidence="1" id="KW-1133">Transmembrane helix</keyword>
<dbReference type="InterPro" id="IPR004509">
    <property type="entry name" value="Competence_ComEA_HhH"/>
</dbReference>
<dbReference type="GO" id="GO:0006281">
    <property type="term" value="P:DNA repair"/>
    <property type="evidence" value="ECO:0007669"/>
    <property type="project" value="InterPro"/>
</dbReference>
<organism evidence="3 4">
    <name type="scientific">Actinomarinicola tropica</name>
    <dbReference type="NCBI Taxonomy" id="2789776"/>
    <lineage>
        <taxon>Bacteria</taxon>
        <taxon>Bacillati</taxon>
        <taxon>Actinomycetota</taxon>
        <taxon>Acidimicrobiia</taxon>
        <taxon>Acidimicrobiales</taxon>
        <taxon>Iamiaceae</taxon>
        <taxon>Actinomarinicola</taxon>
    </lineage>
</organism>
<dbReference type="NCBIfam" id="TIGR00426">
    <property type="entry name" value="competence protein ComEA helix-hairpin-helix repeat region"/>
    <property type="match status" value="1"/>
</dbReference>
<dbReference type="GO" id="GO:0015627">
    <property type="term" value="C:type II protein secretion system complex"/>
    <property type="evidence" value="ECO:0007669"/>
    <property type="project" value="TreeGrafter"/>
</dbReference>
<gene>
    <name evidence="3" type="ORF">GH723_11530</name>
</gene>
<name>A0A5Q2RNK9_9ACTN</name>
<evidence type="ECO:0000256" key="1">
    <source>
        <dbReference type="SAM" id="Phobius"/>
    </source>
</evidence>
<accession>A0A5Q2RNK9</accession>
<dbReference type="AlphaFoldDB" id="A0A5Q2RNK9"/>
<sequence length="237" mass="23747">MSSPLPPSPGTGPSSARELVVEVADRLGASVVAVVGGTVAVLLVAVAVVVAWRRDEPPPPEISIPYAAADDRSEAPEGGSTTTVPAEVTVHVAGAVQRPGVYVLPEPARVGDLLAAAGGPLPDADLDRLNLAAPAADGSRLFVPLRGQPEVPAVLGPDGGVPLAGTSGDGADAKVDVNRADATALEALPGVGPATASAIVAHREEHGPFRRVDDLLEVRGIGEAKLEAIRDLVVVGG</sequence>
<dbReference type="Gene3D" id="3.10.560.10">
    <property type="entry name" value="Outer membrane lipoprotein wza domain like"/>
    <property type="match status" value="1"/>
</dbReference>
<keyword evidence="1" id="KW-0472">Membrane</keyword>
<keyword evidence="3" id="KW-0238">DNA-binding</keyword>
<dbReference type="Gene3D" id="1.10.150.320">
    <property type="entry name" value="Photosystem II 12 kDa extrinsic protein"/>
    <property type="match status" value="1"/>
</dbReference>
<dbReference type="SUPFAM" id="SSF47781">
    <property type="entry name" value="RuvA domain 2-like"/>
    <property type="match status" value="1"/>
</dbReference>
<dbReference type="Proteomes" id="UP000334019">
    <property type="component" value="Chromosome"/>
</dbReference>
<evidence type="ECO:0000313" key="3">
    <source>
        <dbReference type="EMBL" id="QGG95677.1"/>
    </source>
</evidence>
<dbReference type="GO" id="GO:0015628">
    <property type="term" value="P:protein secretion by the type II secretion system"/>
    <property type="evidence" value="ECO:0007669"/>
    <property type="project" value="TreeGrafter"/>
</dbReference>
<dbReference type="Pfam" id="PF10531">
    <property type="entry name" value="SLBB"/>
    <property type="match status" value="1"/>
</dbReference>
<dbReference type="SMART" id="SM00278">
    <property type="entry name" value="HhH1"/>
    <property type="match status" value="2"/>
</dbReference>